<accession>T1FI61</accession>
<keyword evidence="3" id="KW-1185">Reference proteome</keyword>
<evidence type="ECO:0000313" key="2">
    <source>
        <dbReference type="EnsemblMetazoa" id="HelroP182422"/>
    </source>
</evidence>
<proteinExistence type="predicted"/>
<dbReference type="HOGENOM" id="CLU_2239481_0_0_1"/>
<dbReference type="RefSeq" id="XP_009030934.1">
    <property type="nucleotide sequence ID" value="XM_009032686.1"/>
</dbReference>
<name>T1FI61_HELRO</name>
<gene>
    <name evidence="2" type="primary">20208510</name>
    <name evidence="1" type="ORF">HELRODRAFT_182422</name>
</gene>
<dbReference type="CTD" id="20208510"/>
<evidence type="ECO:0000313" key="3">
    <source>
        <dbReference type="Proteomes" id="UP000015101"/>
    </source>
</evidence>
<sequence length="105" mass="12077">MPLTEAEKTMYPGRDSMLILNDHVFKLLDEQTKAPNSTLRNSSETNIQDTTVMKRGLKFEDRLKILGWPSLVNRLKRGYMISIYQLLNGLQDNDIKPDYALTMAT</sequence>
<reference evidence="3" key="1">
    <citation type="submission" date="2012-12" db="EMBL/GenBank/DDBJ databases">
        <authorList>
            <person name="Hellsten U."/>
            <person name="Grimwood J."/>
            <person name="Chapman J.A."/>
            <person name="Shapiro H."/>
            <person name="Aerts A."/>
            <person name="Otillar R.P."/>
            <person name="Terry A.Y."/>
            <person name="Boore J.L."/>
            <person name="Simakov O."/>
            <person name="Marletaz F."/>
            <person name="Cho S.-J."/>
            <person name="Edsinger-Gonzales E."/>
            <person name="Havlak P."/>
            <person name="Kuo D.-H."/>
            <person name="Larsson T."/>
            <person name="Lv J."/>
            <person name="Arendt D."/>
            <person name="Savage R."/>
            <person name="Osoegawa K."/>
            <person name="de Jong P."/>
            <person name="Lindberg D.R."/>
            <person name="Seaver E.C."/>
            <person name="Weisblat D.A."/>
            <person name="Putnam N.H."/>
            <person name="Grigoriev I.V."/>
            <person name="Rokhsar D.S."/>
        </authorList>
    </citation>
    <scope>NUCLEOTIDE SEQUENCE</scope>
</reference>
<organism evidence="2 3">
    <name type="scientific">Helobdella robusta</name>
    <name type="common">Californian leech</name>
    <dbReference type="NCBI Taxonomy" id="6412"/>
    <lineage>
        <taxon>Eukaryota</taxon>
        <taxon>Metazoa</taxon>
        <taxon>Spiralia</taxon>
        <taxon>Lophotrochozoa</taxon>
        <taxon>Annelida</taxon>
        <taxon>Clitellata</taxon>
        <taxon>Hirudinea</taxon>
        <taxon>Rhynchobdellida</taxon>
        <taxon>Glossiphoniidae</taxon>
        <taxon>Helobdella</taxon>
    </lineage>
</organism>
<reference evidence="2" key="3">
    <citation type="submission" date="2015-06" db="UniProtKB">
        <authorList>
            <consortium name="EnsemblMetazoa"/>
        </authorList>
    </citation>
    <scope>IDENTIFICATION</scope>
</reference>
<evidence type="ECO:0000313" key="1">
    <source>
        <dbReference type="EMBL" id="ESN90951.1"/>
    </source>
</evidence>
<dbReference type="Proteomes" id="UP000015101">
    <property type="component" value="Unassembled WGS sequence"/>
</dbReference>
<dbReference type="InParanoid" id="T1FI61"/>
<dbReference type="AlphaFoldDB" id="T1FI61"/>
<dbReference type="KEGG" id="hro:HELRODRAFT_182422"/>
<dbReference type="EMBL" id="KB097736">
    <property type="protein sequence ID" value="ESN90951.1"/>
    <property type="molecule type" value="Genomic_DNA"/>
</dbReference>
<dbReference type="EMBL" id="AMQM01008191">
    <property type="status" value="NOT_ANNOTATED_CDS"/>
    <property type="molecule type" value="Genomic_DNA"/>
</dbReference>
<dbReference type="EnsemblMetazoa" id="HelroT182422">
    <property type="protein sequence ID" value="HelroP182422"/>
    <property type="gene ID" value="HelroG182422"/>
</dbReference>
<reference evidence="1 3" key="2">
    <citation type="journal article" date="2013" name="Nature">
        <title>Insights into bilaterian evolution from three spiralian genomes.</title>
        <authorList>
            <person name="Simakov O."/>
            <person name="Marletaz F."/>
            <person name="Cho S.J."/>
            <person name="Edsinger-Gonzales E."/>
            <person name="Havlak P."/>
            <person name="Hellsten U."/>
            <person name="Kuo D.H."/>
            <person name="Larsson T."/>
            <person name="Lv J."/>
            <person name="Arendt D."/>
            <person name="Savage R."/>
            <person name="Osoegawa K."/>
            <person name="de Jong P."/>
            <person name="Grimwood J."/>
            <person name="Chapman J.A."/>
            <person name="Shapiro H."/>
            <person name="Aerts A."/>
            <person name="Otillar R.P."/>
            <person name="Terry A.Y."/>
            <person name="Boore J.L."/>
            <person name="Grigoriev I.V."/>
            <person name="Lindberg D.R."/>
            <person name="Seaver E.C."/>
            <person name="Weisblat D.A."/>
            <person name="Putnam N.H."/>
            <person name="Rokhsar D.S."/>
        </authorList>
    </citation>
    <scope>NUCLEOTIDE SEQUENCE</scope>
</reference>
<dbReference type="GeneID" id="20208510"/>
<protein>
    <submittedName>
        <fullName evidence="1 2">Uncharacterized protein</fullName>
    </submittedName>
</protein>